<evidence type="ECO:0000256" key="3">
    <source>
        <dbReference type="ARBA" id="ARBA00022692"/>
    </source>
</evidence>
<dbReference type="InterPro" id="IPR018076">
    <property type="entry name" value="T2SS_GspF_dom"/>
</dbReference>
<name>A0A1X1ZGH3_9MYCO</name>
<protein>
    <recommendedName>
        <fullName evidence="6">Type II secretion system protein GspF domain-containing protein</fullName>
    </recommendedName>
</protein>
<dbReference type="PANTHER" id="PTHR35007:SF3">
    <property type="entry name" value="POSSIBLE CONSERVED ALANINE RICH MEMBRANE PROTEIN"/>
    <property type="match status" value="1"/>
</dbReference>
<evidence type="ECO:0000256" key="1">
    <source>
        <dbReference type="ARBA" id="ARBA00004651"/>
    </source>
</evidence>
<keyword evidence="4" id="KW-1133">Transmembrane helix</keyword>
<dbReference type="PANTHER" id="PTHR35007">
    <property type="entry name" value="INTEGRAL MEMBRANE PROTEIN-RELATED"/>
    <property type="match status" value="1"/>
</dbReference>
<evidence type="ECO:0000313" key="8">
    <source>
        <dbReference type="EMBL" id="ORW22241.1"/>
    </source>
</evidence>
<dbReference type="Proteomes" id="UP000193529">
    <property type="component" value="Unassembled WGS sequence"/>
</dbReference>
<evidence type="ECO:0000313" key="7">
    <source>
        <dbReference type="EMBL" id="ORW22223.1"/>
    </source>
</evidence>
<dbReference type="EMBL" id="LQPJ01000115">
    <property type="protein sequence ID" value="ORW22241.1"/>
    <property type="molecule type" value="Genomic_DNA"/>
</dbReference>
<dbReference type="AlphaFoldDB" id="A0A1X1ZGH3"/>
<keyword evidence="2" id="KW-1003">Cell membrane</keyword>
<evidence type="ECO:0000256" key="2">
    <source>
        <dbReference type="ARBA" id="ARBA00022475"/>
    </source>
</evidence>
<keyword evidence="9" id="KW-1185">Reference proteome</keyword>
<accession>A0A1X1ZGH3</accession>
<organism evidence="8 9">
    <name type="scientific">Mycobacterium palustre</name>
    <dbReference type="NCBI Taxonomy" id="153971"/>
    <lineage>
        <taxon>Bacteria</taxon>
        <taxon>Bacillati</taxon>
        <taxon>Actinomycetota</taxon>
        <taxon>Actinomycetes</taxon>
        <taxon>Mycobacteriales</taxon>
        <taxon>Mycobacteriaceae</taxon>
        <taxon>Mycobacterium</taxon>
        <taxon>Mycobacterium simiae complex</taxon>
    </lineage>
</organism>
<gene>
    <name evidence="7" type="ORF">AWC19_00215</name>
    <name evidence="8" type="ORF">AWC19_00800</name>
</gene>
<keyword evidence="5" id="KW-0472">Membrane</keyword>
<keyword evidence="3" id="KW-0812">Transmembrane</keyword>
<dbReference type="EMBL" id="LQPJ01000115">
    <property type="protein sequence ID" value="ORW22223.1"/>
    <property type="molecule type" value="Genomic_DNA"/>
</dbReference>
<comment type="subcellular location">
    <subcellularLocation>
        <location evidence="1">Cell membrane</location>
        <topology evidence="1">Multi-pass membrane protein</topology>
    </subcellularLocation>
</comment>
<evidence type="ECO:0000256" key="4">
    <source>
        <dbReference type="ARBA" id="ARBA00022989"/>
    </source>
</evidence>
<comment type="caution">
    <text evidence="8">The sequence shown here is derived from an EMBL/GenBank/DDBJ whole genome shotgun (WGS) entry which is preliminary data.</text>
</comment>
<dbReference type="Pfam" id="PF00482">
    <property type="entry name" value="T2SSF"/>
    <property type="match status" value="1"/>
</dbReference>
<evidence type="ECO:0000259" key="6">
    <source>
        <dbReference type="Pfam" id="PF00482"/>
    </source>
</evidence>
<feature type="domain" description="Type II secretion system protein GspF" evidence="6">
    <location>
        <begin position="46"/>
        <end position="171"/>
    </location>
</feature>
<dbReference type="GO" id="GO:0005886">
    <property type="term" value="C:plasma membrane"/>
    <property type="evidence" value="ECO:0007669"/>
    <property type="project" value="UniProtKB-SubCell"/>
</dbReference>
<evidence type="ECO:0000256" key="5">
    <source>
        <dbReference type="ARBA" id="ARBA00023136"/>
    </source>
</evidence>
<evidence type="ECO:0000313" key="9">
    <source>
        <dbReference type="Proteomes" id="UP000193529"/>
    </source>
</evidence>
<proteinExistence type="predicted"/>
<reference evidence="8 9" key="1">
    <citation type="submission" date="2016-01" db="EMBL/GenBank/DDBJ databases">
        <title>The new phylogeny of the genus Mycobacterium.</title>
        <authorList>
            <person name="Tarcisio F."/>
            <person name="Conor M."/>
            <person name="Antonella G."/>
            <person name="Elisabetta G."/>
            <person name="Giulia F.S."/>
            <person name="Sara T."/>
            <person name="Anna F."/>
            <person name="Clotilde B."/>
            <person name="Roberto B."/>
            <person name="Veronica D.S."/>
            <person name="Fabio R."/>
            <person name="Monica P."/>
            <person name="Olivier J."/>
            <person name="Enrico T."/>
            <person name="Nicola S."/>
        </authorList>
    </citation>
    <scope>NUCLEOTIDE SEQUENCE [LARGE SCALE GENOMIC DNA]</scope>
    <source>
        <strain evidence="8 9">DSM 44572</strain>
    </source>
</reference>
<dbReference type="OrthoDB" id="3267562at2"/>
<dbReference type="STRING" id="153971.AWC19_00215"/>
<sequence length="191" mass="18902">MLLAIALWIGPGPSAVRARAGMRPLTSGARPRPLTGPDPLAVASSLDVLAVCLEAGMAVSAGAAATAPSAPAKLGTVLRRAADLLALGADPAVAWSIPPDAPAGHADAHTDALLRLARRSASSGAALARGITELADQSRHDAAHAATAAAERAGVLVAGPLGLCFLPAFVCLGIVPMVVGLARDVLQSGLL</sequence>